<dbReference type="Proteomes" id="UP000315003">
    <property type="component" value="Chromosome"/>
</dbReference>
<dbReference type="EMBL" id="CP036272">
    <property type="protein sequence ID" value="QDT59382.1"/>
    <property type="molecule type" value="Genomic_DNA"/>
</dbReference>
<evidence type="ECO:0000313" key="2">
    <source>
        <dbReference type="EMBL" id="QDT59382.1"/>
    </source>
</evidence>
<reference evidence="2 3" key="1">
    <citation type="submission" date="2019-02" db="EMBL/GenBank/DDBJ databases">
        <title>Deep-cultivation of Planctomycetes and their phenomic and genomic characterization uncovers novel biology.</title>
        <authorList>
            <person name="Wiegand S."/>
            <person name="Jogler M."/>
            <person name="Boedeker C."/>
            <person name="Pinto D."/>
            <person name="Vollmers J."/>
            <person name="Rivas-Marin E."/>
            <person name="Kohn T."/>
            <person name="Peeters S.H."/>
            <person name="Heuer A."/>
            <person name="Rast P."/>
            <person name="Oberbeckmann S."/>
            <person name="Bunk B."/>
            <person name="Jeske O."/>
            <person name="Meyerdierks A."/>
            <person name="Storesund J.E."/>
            <person name="Kallscheuer N."/>
            <person name="Luecker S."/>
            <person name="Lage O.M."/>
            <person name="Pohl T."/>
            <person name="Merkel B.J."/>
            <person name="Hornburger P."/>
            <person name="Mueller R.-W."/>
            <person name="Bruemmer F."/>
            <person name="Labrenz M."/>
            <person name="Spormann A.M."/>
            <person name="Op den Camp H."/>
            <person name="Overmann J."/>
            <person name="Amann R."/>
            <person name="Jetten M.S.M."/>
            <person name="Mascher T."/>
            <person name="Medema M.H."/>
            <person name="Devos D.P."/>
            <person name="Kaster A.-K."/>
            <person name="Ovreas L."/>
            <person name="Rohde M."/>
            <person name="Galperin M.Y."/>
            <person name="Jogler C."/>
        </authorList>
    </citation>
    <scope>NUCLEOTIDE SEQUENCE [LARGE SCALE GENOMIC DNA]</scope>
    <source>
        <strain evidence="2 3">SV_7m_r</strain>
    </source>
</reference>
<evidence type="ECO:0008006" key="4">
    <source>
        <dbReference type="Google" id="ProtNLM"/>
    </source>
</evidence>
<accession>A0A517STC6</accession>
<evidence type="ECO:0000313" key="3">
    <source>
        <dbReference type="Proteomes" id="UP000315003"/>
    </source>
</evidence>
<dbReference type="RefSeq" id="WP_145271224.1">
    <property type="nucleotide sequence ID" value="NZ_CP036272.1"/>
</dbReference>
<evidence type="ECO:0000256" key="1">
    <source>
        <dbReference type="SAM" id="SignalP"/>
    </source>
</evidence>
<feature type="chain" id="PRO_5022025230" description="SLA1 homology domain-containing protein" evidence="1">
    <location>
        <begin position="23"/>
        <end position="259"/>
    </location>
</feature>
<keyword evidence="1" id="KW-0732">Signal</keyword>
<dbReference type="AlphaFoldDB" id="A0A517STC6"/>
<feature type="signal peptide" evidence="1">
    <location>
        <begin position="1"/>
        <end position="22"/>
    </location>
</feature>
<keyword evidence="3" id="KW-1185">Reference proteome</keyword>
<organism evidence="2 3">
    <name type="scientific">Stieleria bergensis</name>
    <dbReference type="NCBI Taxonomy" id="2528025"/>
    <lineage>
        <taxon>Bacteria</taxon>
        <taxon>Pseudomonadati</taxon>
        <taxon>Planctomycetota</taxon>
        <taxon>Planctomycetia</taxon>
        <taxon>Pirellulales</taxon>
        <taxon>Pirellulaceae</taxon>
        <taxon>Stieleria</taxon>
    </lineage>
</organism>
<name>A0A517STC6_9BACT</name>
<sequence precursor="true">MRSFIHICQSLAIFLLPCTALAEWQTFKSKAGTEVRAEIVGVTFLGKLRLRTVSETIEVDIDQLDLDSQRQALLDLHAMIPQTVANGEKPVKKRKLSPEDELSRAWNAYRRNLTNELTDSCGQLRRFVLKIKDPANKRTALLYMERINSEMITRPGSCLSLTDTISDYLRDPESAKVVVRFKALLSLTESTQDRFDKITADSLISKAKNRDYARYLALIQSVKREASSLSLDAMEEDVGALESAFLALYNAWIGGNDQN</sequence>
<gene>
    <name evidence="2" type="ORF">SV7mr_18890</name>
</gene>
<proteinExistence type="predicted"/>
<protein>
    <recommendedName>
        <fullName evidence="4">SLA1 homology domain-containing protein</fullName>
    </recommendedName>
</protein>